<dbReference type="Pfam" id="PF09804">
    <property type="entry name" value="DENND11"/>
    <property type="match status" value="1"/>
</dbReference>
<dbReference type="PANTHER" id="PTHR28153">
    <property type="entry name" value="PROTEIN, PUTATIVE-RELATED"/>
    <property type="match status" value="1"/>
</dbReference>
<organism evidence="1 2">
    <name type="scientific">Dispira parvispora</name>
    <dbReference type="NCBI Taxonomy" id="1520584"/>
    <lineage>
        <taxon>Eukaryota</taxon>
        <taxon>Fungi</taxon>
        <taxon>Fungi incertae sedis</taxon>
        <taxon>Zoopagomycota</taxon>
        <taxon>Kickxellomycotina</taxon>
        <taxon>Dimargaritomycetes</taxon>
        <taxon>Dimargaritales</taxon>
        <taxon>Dimargaritaceae</taxon>
        <taxon>Dispira</taxon>
    </lineage>
</organism>
<reference evidence="1" key="1">
    <citation type="submission" date="2022-07" db="EMBL/GenBank/DDBJ databases">
        <title>Phylogenomic reconstructions and comparative analyses of Kickxellomycotina fungi.</title>
        <authorList>
            <person name="Reynolds N.K."/>
            <person name="Stajich J.E."/>
            <person name="Barry K."/>
            <person name="Grigoriev I.V."/>
            <person name="Crous P."/>
            <person name="Smith M.E."/>
        </authorList>
    </citation>
    <scope>NUCLEOTIDE SEQUENCE</scope>
    <source>
        <strain evidence="1">RSA 1196</strain>
    </source>
</reference>
<evidence type="ECO:0000313" key="1">
    <source>
        <dbReference type="EMBL" id="KAJ1955019.1"/>
    </source>
</evidence>
<name>A0A9W8AID6_9FUNG</name>
<comment type="caution">
    <text evidence="1">The sequence shown here is derived from an EMBL/GenBank/DDBJ whole genome shotgun (WGS) entry which is preliminary data.</text>
</comment>
<protein>
    <submittedName>
        <fullName evidence="1">Uncharacterized protein</fullName>
    </submittedName>
</protein>
<keyword evidence="2" id="KW-1185">Reference proteome</keyword>
<proteinExistence type="predicted"/>
<sequence>MPTALPDDLLTNATPMVVGGSRLPPVSVPTGSPINAVFITEFHVHHGNCLRFQYPAAIDLPQIEFLSMPSGLHQVTDDVIYFSLGKYYGMSCYGTIRVFGKEASALRGAKMLAIGAVAKRVEDLRLWIPYFKRLLAYTSESAIRRQLESLFKAQPSSASTSLSHYTHRVPLSTRAIHTIHELSADYHLNQLAADCGSGLYIIWKNILLQRRILISTQPPVHVACQYGSTDRIIETKDHLYDLLIQVEHVNGRIVVQIDSKADTKNPVLQINHFDRRRFKRDLERHFNATADYGESWLSGSFESGRSHPESRASLHLGDRFLSTSFGRTSSDQFRRISRKMGSHPDQKRISVSSTTSMCYERTLLTCSGKQFSLLEYLESITTKLLIKLEVMLQRLFDKSSSTSPRMLILKAKNLLALGLHPFYDAEFVEQLAQIYFPNYPPVRVKKVMLSGYSFLLWDTVKGSLNSSMCACNHACLRCQTKTEPLVPLTVDTGEDLLADEYLQ</sequence>
<dbReference type="GO" id="GO:0005811">
    <property type="term" value="C:lipid droplet"/>
    <property type="evidence" value="ECO:0007669"/>
    <property type="project" value="TreeGrafter"/>
</dbReference>
<dbReference type="PANTHER" id="PTHR28153:SF1">
    <property type="entry name" value="DUF4484 DOMAIN-CONTAINING PROTEIN"/>
    <property type="match status" value="1"/>
</dbReference>
<accession>A0A9W8AID6</accession>
<dbReference type="AlphaFoldDB" id="A0A9W8AID6"/>
<gene>
    <name evidence="1" type="ORF">IWQ62_005621</name>
</gene>
<dbReference type="EMBL" id="JANBPY010002434">
    <property type="protein sequence ID" value="KAJ1955019.1"/>
    <property type="molecule type" value="Genomic_DNA"/>
</dbReference>
<dbReference type="OrthoDB" id="2152680at2759"/>
<dbReference type="Proteomes" id="UP001150925">
    <property type="component" value="Unassembled WGS sequence"/>
</dbReference>
<dbReference type="InterPro" id="IPR053056">
    <property type="entry name" value="Lipid_Metab_Assoc_Protein"/>
</dbReference>
<evidence type="ECO:0000313" key="2">
    <source>
        <dbReference type="Proteomes" id="UP001150925"/>
    </source>
</evidence>
<dbReference type="InterPro" id="IPR018626">
    <property type="entry name" value="LCHN/Anr2"/>
</dbReference>